<evidence type="ECO:0000256" key="4">
    <source>
        <dbReference type="PROSITE-ProRule" id="PRU00335"/>
    </source>
</evidence>
<evidence type="ECO:0000256" key="1">
    <source>
        <dbReference type="ARBA" id="ARBA00023015"/>
    </source>
</evidence>
<dbReference type="EMBL" id="CP043504">
    <property type="protein sequence ID" value="QEO10824.1"/>
    <property type="molecule type" value="Genomic_DNA"/>
</dbReference>
<evidence type="ECO:0000256" key="3">
    <source>
        <dbReference type="ARBA" id="ARBA00023163"/>
    </source>
</evidence>
<gene>
    <name evidence="6" type="ORF">FLP23_07395</name>
</gene>
<evidence type="ECO:0000256" key="2">
    <source>
        <dbReference type="ARBA" id="ARBA00023125"/>
    </source>
</evidence>
<dbReference type="PANTHER" id="PTHR47506">
    <property type="entry name" value="TRANSCRIPTIONAL REGULATORY PROTEIN"/>
    <property type="match status" value="1"/>
</dbReference>
<dbReference type="GO" id="GO:0003677">
    <property type="term" value="F:DNA binding"/>
    <property type="evidence" value="ECO:0007669"/>
    <property type="project" value="UniProtKB-UniRule"/>
</dbReference>
<evidence type="ECO:0000313" key="7">
    <source>
        <dbReference type="Proteomes" id="UP000322159"/>
    </source>
</evidence>
<dbReference type="InterPro" id="IPR001647">
    <property type="entry name" value="HTH_TetR"/>
</dbReference>
<accession>A0A5C1YA42</accession>
<name>A0A5C1YA42_9MICO</name>
<dbReference type="Proteomes" id="UP000322159">
    <property type="component" value="Chromosome"/>
</dbReference>
<reference evidence="6 7" key="1">
    <citation type="submission" date="2019-09" db="EMBL/GenBank/DDBJ databases">
        <title>Genome sequencing of strain KACC 19322.</title>
        <authorList>
            <person name="Heo J."/>
            <person name="Kim S.-J."/>
            <person name="Kim J.-S."/>
            <person name="Hong S.-B."/>
            <person name="Kwon S.-W."/>
        </authorList>
    </citation>
    <scope>NUCLEOTIDE SEQUENCE [LARGE SCALE GENOMIC DNA]</scope>
    <source>
        <strain evidence="6 7">KACC 19322</strain>
    </source>
</reference>
<dbReference type="SUPFAM" id="SSF46689">
    <property type="entry name" value="Homeodomain-like"/>
    <property type="match status" value="1"/>
</dbReference>
<sequence length="200" mass="22033">MEIVKPPKRHTLAPAKQRIIDTADRLFYDEGIRAVGIDRLISASSVTKATFYKHYGSKDRLIVEYIAYRHLQAAEEIEQLAQRSDEPLELLRLVFEAQAKKVSTPGFRGCPFLNAAAEFTDPAHPVRRAVQNHREWFHELLESQLRAIEHPMPGDAADDLLLASDGAMSGGYAGDSIAASAALLRAFDQVIAGARQPAAA</sequence>
<dbReference type="InterPro" id="IPR009057">
    <property type="entry name" value="Homeodomain-like_sf"/>
</dbReference>
<proteinExistence type="predicted"/>
<dbReference type="InterPro" id="IPR036271">
    <property type="entry name" value="Tet_transcr_reg_TetR-rel_C_sf"/>
</dbReference>
<feature type="domain" description="HTH tetR-type" evidence="5">
    <location>
        <begin position="13"/>
        <end position="73"/>
    </location>
</feature>
<dbReference type="KEGG" id="lyk:FLP23_07395"/>
<evidence type="ECO:0000313" key="6">
    <source>
        <dbReference type="EMBL" id="QEO10824.1"/>
    </source>
</evidence>
<protein>
    <submittedName>
        <fullName evidence="6">TetR/AcrR family transcriptional regulator</fullName>
    </submittedName>
</protein>
<organism evidence="6 7">
    <name type="scientific">Protaetiibacter larvae</name>
    <dbReference type="NCBI Taxonomy" id="2592654"/>
    <lineage>
        <taxon>Bacteria</taxon>
        <taxon>Bacillati</taxon>
        <taxon>Actinomycetota</taxon>
        <taxon>Actinomycetes</taxon>
        <taxon>Micrococcales</taxon>
        <taxon>Microbacteriaceae</taxon>
        <taxon>Protaetiibacter</taxon>
    </lineage>
</organism>
<keyword evidence="7" id="KW-1185">Reference proteome</keyword>
<keyword evidence="1" id="KW-0805">Transcription regulation</keyword>
<dbReference type="SUPFAM" id="SSF48498">
    <property type="entry name" value="Tetracyclin repressor-like, C-terminal domain"/>
    <property type="match status" value="1"/>
</dbReference>
<dbReference type="AlphaFoldDB" id="A0A5C1YA42"/>
<feature type="DNA-binding region" description="H-T-H motif" evidence="4">
    <location>
        <begin position="36"/>
        <end position="55"/>
    </location>
</feature>
<dbReference type="Pfam" id="PF16925">
    <property type="entry name" value="TetR_C_13"/>
    <property type="match status" value="1"/>
</dbReference>
<dbReference type="PRINTS" id="PR00455">
    <property type="entry name" value="HTHTETR"/>
</dbReference>
<dbReference type="InterPro" id="IPR011075">
    <property type="entry name" value="TetR_C"/>
</dbReference>
<keyword evidence="2 4" id="KW-0238">DNA-binding</keyword>
<dbReference type="PANTHER" id="PTHR47506:SF1">
    <property type="entry name" value="HTH-TYPE TRANSCRIPTIONAL REGULATOR YJDC"/>
    <property type="match status" value="1"/>
</dbReference>
<dbReference type="Pfam" id="PF00440">
    <property type="entry name" value="TetR_N"/>
    <property type="match status" value="1"/>
</dbReference>
<keyword evidence="3" id="KW-0804">Transcription</keyword>
<evidence type="ECO:0000259" key="5">
    <source>
        <dbReference type="PROSITE" id="PS50977"/>
    </source>
</evidence>
<dbReference type="Gene3D" id="1.10.357.10">
    <property type="entry name" value="Tetracycline Repressor, domain 2"/>
    <property type="match status" value="1"/>
</dbReference>
<dbReference type="OrthoDB" id="4214267at2"/>
<dbReference type="PROSITE" id="PS50977">
    <property type="entry name" value="HTH_TETR_2"/>
    <property type="match status" value="1"/>
</dbReference>